<keyword evidence="8" id="KW-1185">Reference proteome</keyword>
<keyword evidence="4" id="KW-0067">ATP-binding</keyword>
<evidence type="ECO:0000313" key="7">
    <source>
        <dbReference type="EMBL" id="KPU44883.1"/>
    </source>
</evidence>
<keyword evidence="3 7" id="KW-0418">Kinase</keyword>
<dbReference type="AlphaFoldDB" id="A0A0P8YYL0"/>
<dbReference type="OrthoDB" id="9804377at2"/>
<sequence length="371" mass="41707">MTRITGKASKSKLTKHLIHTLKKDCIPIISHKGIDLVAAQDLANKKIKAILNCAPSLEPSSSNEGVKYLLEEGIYIFDVKDGEIFNIIHDGDAICIIDSELHINNQFWCYLKPITSDDIKELNQYSLILHETKENFIKNTINHMQEEFQYFLSNVCLPEISTEIEGREVIIVSRGRGYRQDLMLVKNYIANKNPVIISVDGGADALYDLRVKSHIIIGDMDSVSDKSLKGAQEILVHSYLDGYAPGEDRTRSLNLNYKLISVKGTSEDAAVILAASYGALRIFTIGSHTGIDEFLEKKRQGMSSTLLLRMLYGSKLTELKGMESILKYNKQNYMKASFLLLCLVILLPILFYNSLLFDSIISSIKTFLSIK</sequence>
<evidence type="ECO:0000256" key="1">
    <source>
        <dbReference type="ARBA" id="ARBA00022679"/>
    </source>
</evidence>
<keyword evidence="2" id="KW-0547">Nucleotide-binding</keyword>
<dbReference type="NCBIfam" id="NF040608">
    <property type="entry name" value="division_SteA"/>
    <property type="match status" value="1"/>
</dbReference>
<dbReference type="Gene3D" id="3.40.50.10240">
    <property type="entry name" value="Thiamin pyrophosphokinase, catalytic domain"/>
    <property type="match status" value="1"/>
</dbReference>
<keyword evidence="5" id="KW-0472">Membrane</keyword>
<dbReference type="GO" id="GO:0016301">
    <property type="term" value="F:kinase activity"/>
    <property type="evidence" value="ECO:0007669"/>
    <property type="project" value="UniProtKB-KW"/>
</dbReference>
<keyword evidence="1" id="KW-0808">Transferase</keyword>
<proteinExistence type="predicted"/>
<evidence type="ECO:0000259" key="6">
    <source>
        <dbReference type="Pfam" id="PF04263"/>
    </source>
</evidence>
<dbReference type="InterPro" id="IPR047795">
    <property type="entry name" value="Put_SteA-like"/>
</dbReference>
<dbReference type="InterPro" id="IPR007371">
    <property type="entry name" value="TPK_catalytic"/>
</dbReference>
<dbReference type="Pfam" id="PF04263">
    <property type="entry name" value="TPK_catalytic"/>
    <property type="match status" value="1"/>
</dbReference>
<dbReference type="GO" id="GO:0005524">
    <property type="term" value="F:ATP binding"/>
    <property type="evidence" value="ECO:0007669"/>
    <property type="project" value="UniProtKB-KW"/>
</dbReference>
<dbReference type="Proteomes" id="UP000050326">
    <property type="component" value="Unassembled WGS sequence"/>
</dbReference>
<gene>
    <name evidence="7" type="ORF">OXPF_13610</name>
</gene>
<feature type="transmembrane region" description="Helical" evidence="5">
    <location>
        <begin position="336"/>
        <end position="357"/>
    </location>
</feature>
<organism evidence="7 8">
    <name type="scientific">Oxobacter pfennigii</name>
    <dbReference type="NCBI Taxonomy" id="36849"/>
    <lineage>
        <taxon>Bacteria</taxon>
        <taxon>Bacillati</taxon>
        <taxon>Bacillota</taxon>
        <taxon>Clostridia</taxon>
        <taxon>Eubacteriales</taxon>
        <taxon>Clostridiaceae</taxon>
        <taxon>Oxobacter</taxon>
    </lineage>
</organism>
<dbReference type="RefSeq" id="WP_054874440.1">
    <property type="nucleotide sequence ID" value="NZ_LKET01000028.1"/>
</dbReference>
<evidence type="ECO:0000256" key="3">
    <source>
        <dbReference type="ARBA" id="ARBA00022777"/>
    </source>
</evidence>
<evidence type="ECO:0000256" key="2">
    <source>
        <dbReference type="ARBA" id="ARBA00022741"/>
    </source>
</evidence>
<dbReference type="GO" id="GO:0009229">
    <property type="term" value="P:thiamine diphosphate biosynthetic process"/>
    <property type="evidence" value="ECO:0007669"/>
    <property type="project" value="InterPro"/>
</dbReference>
<dbReference type="STRING" id="36849.OXPF_13610"/>
<dbReference type="InterPro" id="IPR036759">
    <property type="entry name" value="TPK_catalytic_sf"/>
</dbReference>
<comment type="caution">
    <text evidence="7">The sequence shown here is derived from an EMBL/GenBank/DDBJ whole genome shotgun (WGS) entry which is preliminary data.</text>
</comment>
<reference evidence="7 8" key="1">
    <citation type="submission" date="2015-09" db="EMBL/GenBank/DDBJ databases">
        <title>Genome sequence of Oxobacter pfennigii DSM 3222.</title>
        <authorList>
            <person name="Poehlein A."/>
            <person name="Bengelsdorf F.R."/>
            <person name="Schiel-Bengelsdorf B."/>
            <person name="Duerre P."/>
            <person name="Daniel R."/>
        </authorList>
    </citation>
    <scope>NUCLEOTIDE SEQUENCE [LARGE SCALE GENOMIC DNA]</scope>
    <source>
        <strain evidence="7 8">DSM 3222</strain>
    </source>
</reference>
<evidence type="ECO:0000256" key="4">
    <source>
        <dbReference type="ARBA" id="ARBA00022840"/>
    </source>
</evidence>
<feature type="domain" description="Thiamin pyrophosphokinase catalytic" evidence="6">
    <location>
        <begin position="189"/>
        <end position="231"/>
    </location>
</feature>
<dbReference type="GO" id="GO:0004788">
    <property type="term" value="F:thiamine diphosphokinase activity"/>
    <property type="evidence" value="ECO:0007669"/>
    <property type="project" value="InterPro"/>
</dbReference>
<evidence type="ECO:0000313" key="8">
    <source>
        <dbReference type="Proteomes" id="UP000050326"/>
    </source>
</evidence>
<accession>A0A0P8YYL0</accession>
<keyword evidence="5" id="KW-1133">Transmembrane helix</keyword>
<evidence type="ECO:0000256" key="5">
    <source>
        <dbReference type="SAM" id="Phobius"/>
    </source>
</evidence>
<protein>
    <submittedName>
        <fullName evidence="7">Thiamin pyrophosphokinase, catalytic domain</fullName>
    </submittedName>
</protein>
<keyword evidence="5" id="KW-0812">Transmembrane</keyword>
<dbReference type="EMBL" id="LKET01000028">
    <property type="protein sequence ID" value="KPU44883.1"/>
    <property type="molecule type" value="Genomic_DNA"/>
</dbReference>
<name>A0A0P8YYL0_9CLOT</name>
<dbReference type="SUPFAM" id="SSF63999">
    <property type="entry name" value="Thiamin pyrophosphokinase, catalytic domain"/>
    <property type="match status" value="1"/>
</dbReference>